<protein>
    <submittedName>
        <fullName evidence="2">Hypothetical_protein</fullName>
    </submittedName>
</protein>
<keyword evidence="3" id="KW-1185">Reference proteome</keyword>
<name>A0AA86PNR6_9EUKA</name>
<reference evidence="1" key="1">
    <citation type="submission" date="2023-06" db="EMBL/GenBank/DDBJ databases">
        <authorList>
            <person name="Kurt Z."/>
        </authorList>
    </citation>
    <scope>NUCLEOTIDE SEQUENCE</scope>
</reference>
<sequence>MNLNQFQMLYQNNNWDIHREKINQLNSQVRLSNQPVTQTFNQQFLQGGLFDFGQTAYQPVPQYQTEQINYLEQIQRIPQSYSQFNTNQQLTEYVKQTEINPSQLQNPQLIVFNDITYQQQTEARQQNIKQKKVRQTYKRALSQQFTEFQNSFAQSMKQVLREQSLLHVDLEIHTEQELCACVNNHLKESGQKQFWKRMNELIPSKNIKQLREYYQKSFQRVLYENQIDYADKEVLRELIRKHQTESPTEIAGRFMAVCAQKNYFKRNIVMYIINLKRK</sequence>
<organism evidence="1">
    <name type="scientific">Hexamita inflata</name>
    <dbReference type="NCBI Taxonomy" id="28002"/>
    <lineage>
        <taxon>Eukaryota</taxon>
        <taxon>Metamonada</taxon>
        <taxon>Diplomonadida</taxon>
        <taxon>Hexamitidae</taxon>
        <taxon>Hexamitinae</taxon>
        <taxon>Hexamita</taxon>
    </lineage>
</organism>
<comment type="caution">
    <text evidence="1">The sequence shown here is derived from an EMBL/GenBank/DDBJ whole genome shotgun (WGS) entry which is preliminary data.</text>
</comment>
<dbReference type="Proteomes" id="UP001642409">
    <property type="component" value="Unassembled WGS sequence"/>
</dbReference>
<proteinExistence type="predicted"/>
<evidence type="ECO:0000313" key="2">
    <source>
        <dbReference type="EMBL" id="CAL5993625.1"/>
    </source>
</evidence>
<reference evidence="2 3" key="2">
    <citation type="submission" date="2024-07" db="EMBL/GenBank/DDBJ databases">
        <authorList>
            <person name="Akdeniz Z."/>
        </authorList>
    </citation>
    <scope>NUCLEOTIDE SEQUENCE [LARGE SCALE GENOMIC DNA]</scope>
</reference>
<dbReference type="EMBL" id="CATOUU010000697">
    <property type="protein sequence ID" value="CAI9942023.1"/>
    <property type="molecule type" value="Genomic_DNA"/>
</dbReference>
<evidence type="ECO:0000313" key="3">
    <source>
        <dbReference type="Proteomes" id="UP001642409"/>
    </source>
</evidence>
<accession>A0AA86PNR6</accession>
<dbReference type="EMBL" id="CAXDID020000030">
    <property type="protein sequence ID" value="CAL5993625.1"/>
    <property type="molecule type" value="Genomic_DNA"/>
</dbReference>
<evidence type="ECO:0000313" key="1">
    <source>
        <dbReference type="EMBL" id="CAI9942023.1"/>
    </source>
</evidence>
<dbReference type="AlphaFoldDB" id="A0AA86PNR6"/>
<gene>
    <name evidence="2" type="ORF">HINF_LOCUS13158</name>
    <name evidence="1" type="ORF">HINF_LOCUS29668</name>
</gene>